<dbReference type="Gene3D" id="3.30.450.20">
    <property type="entry name" value="PAS domain"/>
    <property type="match status" value="4"/>
</dbReference>
<dbReference type="InterPro" id="IPR011495">
    <property type="entry name" value="Sig_transdc_His_kin_sub2_dim/P"/>
</dbReference>
<dbReference type="Pfam" id="PF13188">
    <property type="entry name" value="PAS_8"/>
    <property type="match status" value="2"/>
</dbReference>
<protein>
    <submittedName>
        <fullName evidence="4">PAS domain S-box protein</fullName>
    </submittedName>
</protein>
<dbReference type="RefSeq" id="WP_176069673.1">
    <property type="nucleotide sequence ID" value="NZ_JABWMJ010000006.1"/>
</dbReference>
<reference evidence="4 5" key="1">
    <citation type="submission" date="2020-06" db="EMBL/GenBank/DDBJ databases">
        <title>Schlegella sp. ID0723 isolated from air conditioner.</title>
        <authorList>
            <person name="Kim D.Y."/>
            <person name="Kim D.-U."/>
        </authorList>
    </citation>
    <scope>NUCLEOTIDE SEQUENCE [LARGE SCALE GENOMIC DNA]</scope>
    <source>
        <strain evidence="4 5">ID0723</strain>
    </source>
</reference>
<dbReference type="SMART" id="SM00091">
    <property type="entry name" value="PAS"/>
    <property type="match status" value="6"/>
</dbReference>
<dbReference type="Proteomes" id="UP000529637">
    <property type="component" value="Unassembled WGS sequence"/>
</dbReference>
<dbReference type="InterPro" id="IPR052155">
    <property type="entry name" value="Biofilm_reg_signaling"/>
</dbReference>
<dbReference type="PROSITE" id="PS50113">
    <property type="entry name" value="PAC"/>
    <property type="match status" value="1"/>
</dbReference>
<feature type="domain" description="PAS" evidence="2">
    <location>
        <begin position="145"/>
        <end position="199"/>
    </location>
</feature>
<evidence type="ECO:0000256" key="1">
    <source>
        <dbReference type="SAM" id="Coils"/>
    </source>
</evidence>
<evidence type="ECO:0000313" key="4">
    <source>
        <dbReference type="EMBL" id="NUZ06814.1"/>
    </source>
</evidence>
<dbReference type="PANTHER" id="PTHR44757">
    <property type="entry name" value="DIGUANYLATE CYCLASE DGCP"/>
    <property type="match status" value="1"/>
</dbReference>
<dbReference type="NCBIfam" id="TIGR00229">
    <property type="entry name" value="sensory_box"/>
    <property type="match status" value="3"/>
</dbReference>
<accession>A0A7Y6TX60</accession>
<feature type="coiled-coil region" evidence="1">
    <location>
        <begin position="876"/>
        <end position="903"/>
    </location>
</feature>
<dbReference type="InterPro" id="IPR013767">
    <property type="entry name" value="PAS_fold"/>
</dbReference>
<name>A0A7Y6TX60_9BURK</name>
<organism evidence="4 5">
    <name type="scientific">Piscinibacter koreensis</name>
    <dbReference type="NCBI Taxonomy" id="2742824"/>
    <lineage>
        <taxon>Bacteria</taxon>
        <taxon>Pseudomonadati</taxon>
        <taxon>Pseudomonadota</taxon>
        <taxon>Betaproteobacteria</taxon>
        <taxon>Burkholderiales</taxon>
        <taxon>Sphaerotilaceae</taxon>
        <taxon>Piscinibacter</taxon>
    </lineage>
</organism>
<evidence type="ECO:0000313" key="5">
    <source>
        <dbReference type="Proteomes" id="UP000529637"/>
    </source>
</evidence>
<sequence>MTASESWASAKPWREFFDLLSDAVLVLDTRSRVAFANTAALRLLPCDAGTPVAQLAPELGEPAVRWLTRAALGQPDGKPPLAQLRDGRSARFAWQRLDARYSALRFDAALTAPRPATPSPLAASVAARDSVALFWDAPFPAALQDAEFRFVDVNAAFAAYSGFAREQLIGRDGLELLAPEDQAAEREARARLRRHPNRTESNGLTEGRLIDASNRERWYRIARRRVPGADGATLYLAVLQDTTSEHVARERADRSIRELDDWFDLSPIGMVLFDETGLLVRSNPAFDAVAGKVPVTLAEAEPSLRELLAWGDDGPLPQLQPGSRPIESQGWVAQPNGEVRRLRAIVRCYRSAGGQRRYMGVVEDRSVEEERDLARLQIGALMDTAGVGLATFQETSGWVRPPASGAAANDAPSAPSAALQSISRDIVAPASLAEYERLQQALKRNQRAEVRYAIEHPVLGTRWLLTRVEPATLASGKRTTSVVTLDVTDQHTSQQRSEQLLSEMTTILESTTAGIAYLRDNVLVRCNRRFETMLGLGATGVAGSGFAGLFAGHVDPAGLTAAILRALDADETYETEFELALPRRDGPADGSAQTRWVSLSVRRAGAVGGALEAIAVLSDVTRIKTQQVELQQLAREVTTQAERTRSILDSVLVGIVTVGPEGIEWMNRSARRMFGGHLAEFVGQPIASVATPEPDHPFRQTHYLDDLVEGQAETFECRVRARDGREFWIVGNAVATGSAPGERQLTYALLDIERRRQAEAAMAEAKASLQRVIEAAPLAIALLDARSLTIVQVNEIAARLAGAPPAALIGHSPEQMFGADAGALHRADMLRALATREVTAVEYRRTDRGELQVWDARYVPLAAGADVPADQLLLVATDVTEQRAAQEARLEAAIAQREMLVKEVHHRIKNNLQGVAGLLQQIAKRKPEVAGAIDEVVGQVQAIAQVYGLQVGEGGPLHVTRVVEAITGSVQRTFGSRIRVVVLGSAAHTWTLPEVEAIPIALTINELLTNAIKHSRPISPEDAVVCTLDASDAWVEIAIASRGRLPEGFALAKITGSVSGLGLVRALLPRRSANLAIEPHGDRVVATVTLKPPSVARASA</sequence>
<comment type="caution">
    <text evidence="4">The sequence shown here is derived from an EMBL/GenBank/DDBJ whole genome shotgun (WGS) entry which is preliminary data.</text>
</comment>
<keyword evidence="1" id="KW-0175">Coiled coil</keyword>
<dbReference type="CDD" id="cd16936">
    <property type="entry name" value="HATPase_RsbW-like"/>
    <property type="match status" value="1"/>
</dbReference>
<dbReference type="SUPFAM" id="SSF55874">
    <property type="entry name" value="ATPase domain of HSP90 chaperone/DNA topoisomerase II/histidine kinase"/>
    <property type="match status" value="1"/>
</dbReference>
<dbReference type="AlphaFoldDB" id="A0A7Y6TX60"/>
<dbReference type="PANTHER" id="PTHR44757:SF2">
    <property type="entry name" value="BIOFILM ARCHITECTURE MAINTENANCE PROTEIN MBAA"/>
    <property type="match status" value="1"/>
</dbReference>
<dbReference type="PROSITE" id="PS50112">
    <property type="entry name" value="PAS"/>
    <property type="match status" value="2"/>
</dbReference>
<dbReference type="Pfam" id="PF00989">
    <property type="entry name" value="PAS"/>
    <property type="match status" value="1"/>
</dbReference>
<proteinExistence type="predicted"/>
<keyword evidence="5" id="KW-1185">Reference proteome</keyword>
<feature type="domain" description="PAS" evidence="2">
    <location>
        <begin position="765"/>
        <end position="812"/>
    </location>
</feature>
<dbReference type="Pfam" id="PF08448">
    <property type="entry name" value="PAS_4"/>
    <property type="match status" value="2"/>
</dbReference>
<dbReference type="InterPro" id="IPR036890">
    <property type="entry name" value="HATPase_C_sf"/>
</dbReference>
<dbReference type="InterPro" id="IPR000014">
    <property type="entry name" value="PAS"/>
</dbReference>
<feature type="domain" description="PAC" evidence="3">
    <location>
        <begin position="713"/>
        <end position="764"/>
    </location>
</feature>
<evidence type="ECO:0000259" key="3">
    <source>
        <dbReference type="PROSITE" id="PS50113"/>
    </source>
</evidence>
<dbReference type="SUPFAM" id="SSF55785">
    <property type="entry name" value="PYP-like sensor domain (PAS domain)"/>
    <property type="match status" value="5"/>
</dbReference>
<dbReference type="InterPro" id="IPR013656">
    <property type="entry name" value="PAS_4"/>
</dbReference>
<dbReference type="Pfam" id="PF07568">
    <property type="entry name" value="HisKA_2"/>
    <property type="match status" value="1"/>
</dbReference>
<dbReference type="InterPro" id="IPR035965">
    <property type="entry name" value="PAS-like_dom_sf"/>
</dbReference>
<evidence type="ECO:0000259" key="2">
    <source>
        <dbReference type="PROSITE" id="PS50112"/>
    </source>
</evidence>
<dbReference type="Gene3D" id="3.30.565.10">
    <property type="entry name" value="Histidine kinase-like ATPase, C-terminal domain"/>
    <property type="match status" value="1"/>
</dbReference>
<dbReference type="CDD" id="cd00130">
    <property type="entry name" value="PAS"/>
    <property type="match status" value="3"/>
</dbReference>
<dbReference type="InterPro" id="IPR000700">
    <property type="entry name" value="PAS-assoc_C"/>
</dbReference>
<gene>
    <name evidence="4" type="ORF">HQN59_13700</name>
</gene>
<dbReference type="EMBL" id="JABWMJ010000006">
    <property type="protein sequence ID" value="NUZ06814.1"/>
    <property type="molecule type" value="Genomic_DNA"/>
</dbReference>